<dbReference type="AlphaFoldDB" id="A0A552WZ16"/>
<dbReference type="Proteomes" id="UP000320359">
    <property type="component" value="Unassembled WGS sequence"/>
</dbReference>
<reference evidence="1 2" key="1">
    <citation type="submission" date="2019-07" db="EMBL/GenBank/DDBJ databases">
        <authorList>
            <person name="Yang M."/>
            <person name="Zhao D."/>
            <person name="Xiang H."/>
        </authorList>
    </citation>
    <scope>NUCLEOTIDE SEQUENCE [LARGE SCALE GENOMIC DNA]</scope>
    <source>
        <strain evidence="1 2">IM1326</strain>
    </source>
</reference>
<dbReference type="OrthoDB" id="1491807at2"/>
<organism evidence="1 2">
    <name type="scientific">Aliidiomarina halalkaliphila</name>
    <dbReference type="NCBI Taxonomy" id="2593535"/>
    <lineage>
        <taxon>Bacteria</taxon>
        <taxon>Pseudomonadati</taxon>
        <taxon>Pseudomonadota</taxon>
        <taxon>Gammaproteobacteria</taxon>
        <taxon>Alteromonadales</taxon>
        <taxon>Idiomarinaceae</taxon>
        <taxon>Aliidiomarina</taxon>
    </lineage>
</organism>
<dbReference type="EMBL" id="VJWL01000004">
    <property type="protein sequence ID" value="TRW48070.1"/>
    <property type="molecule type" value="Genomic_DNA"/>
</dbReference>
<evidence type="ECO:0000313" key="1">
    <source>
        <dbReference type="EMBL" id="TRW48070.1"/>
    </source>
</evidence>
<dbReference type="RefSeq" id="WP_143236392.1">
    <property type="nucleotide sequence ID" value="NZ_VJWL01000004.1"/>
</dbReference>
<sequence>MEKLVFQHAPQVELGTNKFINCPTILQFDDTPLIEVVRLQEAGFSTQIPIYHSDGTYLAKVVGSQLFATPEGKKAGIELDHPDKMTVCRLGGQTLFEIRREGAAALKTAAELYTPTGHFVRYAGVEPALINNDGQSLQIGGMIMTGNTITGCRIGVWIKSDGSIGIGCG</sequence>
<name>A0A552WZ16_9GAMM</name>
<accession>A0A552WZ16</accession>
<gene>
    <name evidence="1" type="ORF">FM042_10450</name>
</gene>
<evidence type="ECO:0000313" key="2">
    <source>
        <dbReference type="Proteomes" id="UP000320359"/>
    </source>
</evidence>
<keyword evidence="2" id="KW-1185">Reference proteome</keyword>
<comment type="caution">
    <text evidence="1">The sequence shown here is derived from an EMBL/GenBank/DDBJ whole genome shotgun (WGS) entry which is preliminary data.</text>
</comment>
<protein>
    <submittedName>
        <fullName evidence="1">Uncharacterized protein</fullName>
    </submittedName>
</protein>
<proteinExistence type="predicted"/>